<feature type="compositionally biased region" description="Low complexity" evidence="12">
    <location>
        <begin position="197"/>
        <end position="207"/>
    </location>
</feature>
<keyword evidence="6" id="KW-0808">Transferase</keyword>
<keyword evidence="8" id="KW-0805">Transcription regulation</keyword>
<evidence type="ECO:0000256" key="6">
    <source>
        <dbReference type="ARBA" id="ARBA00022679"/>
    </source>
</evidence>
<proteinExistence type="inferred from homology"/>
<dbReference type="SUPFAM" id="SSF53448">
    <property type="entry name" value="Nucleotide-diphospho-sugar transferases"/>
    <property type="match status" value="1"/>
</dbReference>
<dbReference type="Gene3D" id="3.90.550.10">
    <property type="entry name" value="Spore Coat Polysaccharide Biosynthesis Protein SpsA, Chain A"/>
    <property type="match status" value="1"/>
</dbReference>
<dbReference type="InterPro" id="IPR029044">
    <property type="entry name" value="Nucleotide-diphossugar_trans"/>
</dbReference>
<keyword evidence="4" id="KW-0678">Repressor</keyword>
<feature type="compositionally biased region" description="Polar residues" evidence="12">
    <location>
        <begin position="230"/>
        <end position="255"/>
    </location>
</feature>
<keyword evidence="11" id="KW-0175">Coiled coil</keyword>
<dbReference type="Pfam" id="PF01793">
    <property type="entry name" value="Glyco_transf_15"/>
    <property type="match status" value="2"/>
</dbReference>
<evidence type="ECO:0000256" key="10">
    <source>
        <dbReference type="ARBA" id="ARBA00023242"/>
    </source>
</evidence>
<evidence type="ECO:0000256" key="1">
    <source>
        <dbReference type="ARBA" id="ARBA00004123"/>
    </source>
</evidence>
<keyword evidence="7" id="KW-0812">Transmembrane</keyword>
<evidence type="ECO:0000256" key="9">
    <source>
        <dbReference type="ARBA" id="ARBA00023163"/>
    </source>
</evidence>
<protein>
    <recommendedName>
        <fullName evidence="15">Mannosyltransferase</fullName>
    </recommendedName>
</protein>
<evidence type="ECO:0000256" key="12">
    <source>
        <dbReference type="SAM" id="MobiDB-lite"/>
    </source>
</evidence>
<evidence type="ECO:0000313" key="13">
    <source>
        <dbReference type="EMBL" id="EMG48475.1"/>
    </source>
</evidence>
<evidence type="ECO:0000256" key="7">
    <source>
        <dbReference type="ARBA" id="ARBA00022968"/>
    </source>
</evidence>
<evidence type="ECO:0000256" key="3">
    <source>
        <dbReference type="ARBA" id="ARBA00007677"/>
    </source>
</evidence>
<feature type="coiled-coil region" evidence="11">
    <location>
        <begin position="95"/>
        <end position="134"/>
    </location>
</feature>
<dbReference type="PANTHER" id="PTHR31121:SF2">
    <property type="entry name" value="MANNOSYLTRANSFERASE KTR5-RELATED"/>
    <property type="match status" value="1"/>
</dbReference>
<dbReference type="GO" id="GO:0016020">
    <property type="term" value="C:membrane"/>
    <property type="evidence" value="ECO:0007669"/>
    <property type="project" value="UniProtKB-SubCell"/>
</dbReference>
<dbReference type="GO" id="GO:0010468">
    <property type="term" value="P:regulation of gene expression"/>
    <property type="evidence" value="ECO:0007669"/>
    <property type="project" value="UniProtKB-ARBA"/>
</dbReference>
<feature type="compositionally biased region" description="Low complexity" evidence="12">
    <location>
        <begin position="256"/>
        <end position="267"/>
    </location>
</feature>
<keyword evidence="14" id="KW-1185">Reference proteome</keyword>
<evidence type="ECO:0000256" key="4">
    <source>
        <dbReference type="ARBA" id="ARBA00022491"/>
    </source>
</evidence>
<dbReference type="GO" id="GO:0005794">
    <property type="term" value="C:Golgi apparatus"/>
    <property type="evidence" value="ECO:0007669"/>
    <property type="project" value="TreeGrafter"/>
</dbReference>
<evidence type="ECO:0000256" key="11">
    <source>
        <dbReference type="SAM" id="Coils"/>
    </source>
</evidence>
<dbReference type="HOGENOM" id="CLU_341604_0_0_1"/>
<keyword evidence="10" id="KW-0539">Nucleus</keyword>
<dbReference type="eggNOG" id="KOG4472">
    <property type="taxonomic scope" value="Eukaryota"/>
</dbReference>
<evidence type="ECO:0000256" key="8">
    <source>
        <dbReference type="ARBA" id="ARBA00023015"/>
    </source>
</evidence>
<dbReference type="InterPro" id="IPR002685">
    <property type="entry name" value="Glyco_trans_15"/>
</dbReference>
<dbReference type="EMBL" id="AOGT01001093">
    <property type="protein sequence ID" value="EMG48475.1"/>
    <property type="molecule type" value="Genomic_DNA"/>
</dbReference>
<dbReference type="eggNOG" id="KOG4466">
    <property type="taxonomic scope" value="Eukaryota"/>
</dbReference>
<keyword evidence="5" id="KW-0328">Glycosyltransferase</keyword>
<feature type="region of interest" description="Disordered" evidence="12">
    <location>
        <begin position="184"/>
        <end position="218"/>
    </location>
</feature>
<dbReference type="PANTHER" id="PTHR31121">
    <property type="entry name" value="ALPHA-1,2 MANNOSYLTRANSFERASE KTR1"/>
    <property type="match status" value="1"/>
</dbReference>
<sequence length="830" mass="95986">MEDLRKNGTVHDTVTKRDKKRSNLAGRLNKLELTFKNDRDIFYRSSLHDLQNKLATLQQGNNEEFLTKKIRLEEVRDYELTKLRLWEEYQVKQIEHEYQEDLERAKEQHDKMIKLIKEKLYDKLQQQIKRLKEDKFLVNLVNGKSWTNSDDPNNQAFNSVAFAELNPNDRRSLRKRELTGRFSVGEAADLSDGGGSNNNNGAGSPDNMSSLNNGGYSSAGKRRRLYATRYSSNDELSSGTTSGMPLTNGSNPRSNSAAAMAGGTTSGYESNLSDKDYDTLNALIMDNEDGGTSLNLIPRNGPTQHKVQTRGSNKHFVGPQRRTVMSIVKLKALHYLPRRRILRSILILSLLLCLTLYHLFQNHNPPNTDPYYINYKLTKNDDHQSGKLSHQQISSLNDAPFQHGCTIPSTSSPRANAAFVMLCRNTDLEAVIQSITSMERHFNQWFNYPWVFLNNDDFTSEFKNGIMDYISGDVEFGKIRAEDWEFPSDGIDPVEFGESIEQQGDRGVMYGNDVSYHQMCRFFSGAFYRHELVVSKDWYWRVEPGVEFYCDLTYDPFVEMEKRGKKYGFTVIMGEIYYTIPSLFRHVKAYVKNNNIMVKNAWDLLVSSSKKVINSDYPELYDDISGEEEIRDEISKNKKISQFLNKKGKTNEDVDNFDNELMDKLLSRSTMLPKLHEDRMDMEDYNRCHFWSNFEIARTDLFTSKEYQDFFTYLDSTGGFYKERWGDAPIHSLAVAMMLDINEIHYFRDIGYKHSDLVHCPANALGKQLPYEGIDEIFPDKPELDGVGCRCKCPTFKYVDREDSIDICFRKWVDRTSDNYRAFEPIDVNK</sequence>
<gene>
    <name evidence="13" type="ORF">G210_0951</name>
</gene>
<evidence type="ECO:0000313" key="14">
    <source>
        <dbReference type="Proteomes" id="UP000011777"/>
    </source>
</evidence>
<keyword evidence="7" id="KW-0735">Signal-anchor</keyword>
<feature type="non-terminal residue" evidence="13">
    <location>
        <position position="1"/>
    </location>
</feature>
<dbReference type="Pfam" id="PF08598">
    <property type="entry name" value="Sds3"/>
    <property type="match status" value="1"/>
</dbReference>
<reference evidence="13 14" key="1">
    <citation type="submission" date="2013-02" db="EMBL/GenBank/DDBJ databases">
        <title>Genome sequence of Candida maltosa Xu316, a potential industrial strain for xylitol and ethanol production.</title>
        <authorList>
            <person name="Yu J."/>
            <person name="Wang Q."/>
            <person name="Geng X."/>
            <person name="Bao W."/>
            <person name="He P."/>
            <person name="Cai J."/>
        </authorList>
    </citation>
    <scope>NUCLEOTIDE SEQUENCE [LARGE SCALE GENOMIC DNA]</scope>
    <source>
        <strain evidence="14">Xu316</strain>
    </source>
</reference>
<accession>M3JZM9</accession>
<dbReference type="GO" id="GO:0000026">
    <property type="term" value="F:alpha-1,2-mannosyltransferase activity"/>
    <property type="evidence" value="ECO:0007669"/>
    <property type="project" value="TreeGrafter"/>
</dbReference>
<comment type="subcellular location">
    <subcellularLocation>
        <location evidence="2">Membrane</location>
        <topology evidence="2">Single-pass type II membrane protein</topology>
    </subcellularLocation>
    <subcellularLocation>
        <location evidence="1">Nucleus</location>
    </subcellularLocation>
</comment>
<dbReference type="GO" id="GO:0000032">
    <property type="term" value="P:cell wall mannoprotein biosynthetic process"/>
    <property type="evidence" value="ECO:0007669"/>
    <property type="project" value="TreeGrafter"/>
</dbReference>
<dbReference type="AlphaFoldDB" id="M3JZM9"/>
<comment type="caution">
    <text evidence="13">The sequence shown here is derived from an EMBL/GenBank/DDBJ whole genome shotgun (WGS) entry which is preliminary data.</text>
</comment>
<dbReference type="GO" id="GO:0005654">
    <property type="term" value="C:nucleoplasm"/>
    <property type="evidence" value="ECO:0007669"/>
    <property type="project" value="UniProtKB-ARBA"/>
</dbReference>
<keyword evidence="9" id="KW-0804">Transcription</keyword>
<dbReference type="OrthoDB" id="439943at2759"/>
<organism evidence="13 14">
    <name type="scientific">Candida maltosa (strain Xu316)</name>
    <name type="common">Yeast</name>
    <dbReference type="NCBI Taxonomy" id="1245528"/>
    <lineage>
        <taxon>Eukaryota</taxon>
        <taxon>Fungi</taxon>
        <taxon>Dikarya</taxon>
        <taxon>Ascomycota</taxon>
        <taxon>Saccharomycotina</taxon>
        <taxon>Pichiomycetes</taxon>
        <taxon>Debaryomycetaceae</taxon>
        <taxon>Candida/Lodderomyces clade</taxon>
        <taxon>Candida</taxon>
    </lineage>
</organism>
<evidence type="ECO:0000256" key="2">
    <source>
        <dbReference type="ARBA" id="ARBA00004606"/>
    </source>
</evidence>
<feature type="region of interest" description="Disordered" evidence="12">
    <location>
        <begin position="230"/>
        <end position="272"/>
    </location>
</feature>
<dbReference type="SMART" id="SM01401">
    <property type="entry name" value="Sds3"/>
    <property type="match status" value="1"/>
</dbReference>
<name>M3JZM9_CANMX</name>
<dbReference type="GO" id="GO:0006487">
    <property type="term" value="P:protein N-linked glycosylation"/>
    <property type="evidence" value="ECO:0007669"/>
    <property type="project" value="TreeGrafter"/>
</dbReference>
<evidence type="ECO:0000256" key="5">
    <source>
        <dbReference type="ARBA" id="ARBA00022676"/>
    </source>
</evidence>
<dbReference type="InterPro" id="IPR013907">
    <property type="entry name" value="Sds3"/>
</dbReference>
<dbReference type="Proteomes" id="UP000011777">
    <property type="component" value="Unassembled WGS sequence"/>
</dbReference>
<comment type="similarity">
    <text evidence="3">Belongs to the glycosyltransferase 15 family.</text>
</comment>
<evidence type="ECO:0008006" key="15">
    <source>
        <dbReference type="Google" id="ProtNLM"/>
    </source>
</evidence>